<feature type="transmembrane region" description="Helical" evidence="1">
    <location>
        <begin position="28"/>
        <end position="50"/>
    </location>
</feature>
<evidence type="ECO:0000256" key="1">
    <source>
        <dbReference type="SAM" id="Phobius"/>
    </source>
</evidence>
<sequence>MRLKKSLFIYFRLINQHLKAILEYQEDFLITLVAAMLTQILGFIFLWVVYQQIPEINGWSFWEVAFIYAMIFFTEGFASLFFDGIWSISRFVNRGEMDRLLVRPVPPILQVLGSAVGMNGVGNIFIGAVIISQALRHITINWSVGLVIIAIILLISAIIIRVSIYMAACSSVFWTHSPGNAFGNMVHTVSDFAKYPITIYSLGVQALVAVIVPYAFISFFPAALLFGKTDWSIFGYLTPLVAIYCAGMATFIFNRGLRRYESAGN</sequence>
<dbReference type="AlphaFoldDB" id="A0A942TC93"/>
<dbReference type="Proteomes" id="UP000681414">
    <property type="component" value="Unassembled WGS sequence"/>
</dbReference>
<keyword evidence="1" id="KW-1133">Transmembrane helix</keyword>
<dbReference type="InterPro" id="IPR010390">
    <property type="entry name" value="ABC-2_transporter-like"/>
</dbReference>
<proteinExistence type="predicted"/>
<keyword evidence="1" id="KW-0472">Membrane</keyword>
<dbReference type="Pfam" id="PF06182">
    <property type="entry name" value="ABC2_membrane_6"/>
    <property type="match status" value="1"/>
</dbReference>
<accession>A0A942TC93</accession>
<feature type="transmembrane region" description="Helical" evidence="1">
    <location>
        <begin position="140"/>
        <end position="160"/>
    </location>
</feature>
<evidence type="ECO:0000313" key="3">
    <source>
        <dbReference type="Proteomes" id="UP000681414"/>
    </source>
</evidence>
<feature type="transmembrane region" description="Helical" evidence="1">
    <location>
        <begin position="233"/>
        <end position="253"/>
    </location>
</feature>
<organism evidence="2 3">
    <name type="scientific">Lederbergia citri</name>
    <dbReference type="NCBI Taxonomy" id="2833580"/>
    <lineage>
        <taxon>Bacteria</taxon>
        <taxon>Bacillati</taxon>
        <taxon>Bacillota</taxon>
        <taxon>Bacilli</taxon>
        <taxon>Bacillales</taxon>
        <taxon>Bacillaceae</taxon>
        <taxon>Lederbergia</taxon>
    </lineage>
</organism>
<dbReference type="RefSeq" id="WP_213124468.1">
    <property type="nucleotide sequence ID" value="NZ_JAGYPG010000002.1"/>
</dbReference>
<dbReference type="EMBL" id="JAGYPG010000002">
    <property type="protein sequence ID" value="MBS4195236.1"/>
    <property type="molecule type" value="Genomic_DNA"/>
</dbReference>
<protein>
    <submittedName>
        <fullName evidence="2">ABC-2 family transporter protein</fullName>
    </submittedName>
</protein>
<keyword evidence="1" id="KW-0812">Transmembrane</keyword>
<feature type="transmembrane region" description="Helical" evidence="1">
    <location>
        <begin position="109"/>
        <end position="134"/>
    </location>
</feature>
<dbReference type="PANTHER" id="PTHR36833:SF1">
    <property type="entry name" value="INTEGRAL MEMBRANE TRANSPORT PROTEIN"/>
    <property type="match status" value="1"/>
</dbReference>
<keyword evidence="3" id="KW-1185">Reference proteome</keyword>
<comment type="caution">
    <text evidence="2">The sequence shown here is derived from an EMBL/GenBank/DDBJ whole genome shotgun (WGS) entry which is preliminary data.</text>
</comment>
<evidence type="ECO:0000313" key="2">
    <source>
        <dbReference type="EMBL" id="MBS4195236.1"/>
    </source>
</evidence>
<name>A0A942TC93_9BACI</name>
<feature type="transmembrane region" description="Helical" evidence="1">
    <location>
        <begin position="202"/>
        <end position="227"/>
    </location>
</feature>
<feature type="transmembrane region" description="Helical" evidence="1">
    <location>
        <begin position="65"/>
        <end position="88"/>
    </location>
</feature>
<reference evidence="2 3" key="1">
    <citation type="submission" date="2021-05" db="EMBL/GenBank/DDBJ databases">
        <title>Novel Bacillus species.</title>
        <authorList>
            <person name="Liu G."/>
        </authorList>
    </citation>
    <scope>NUCLEOTIDE SEQUENCE [LARGE SCALE GENOMIC DNA]</scope>
    <source>
        <strain evidence="3">FJAT-49780</strain>
    </source>
</reference>
<gene>
    <name evidence="2" type="ORF">KHA97_09225</name>
</gene>
<dbReference type="PANTHER" id="PTHR36833">
    <property type="entry name" value="SLR0610 PROTEIN-RELATED"/>
    <property type="match status" value="1"/>
</dbReference>